<gene>
    <name evidence="10" type="ORF">SAMN04488238_104329</name>
</gene>
<dbReference type="GO" id="GO:0010133">
    <property type="term" value="P:L-proline catabolic process to L-glutamate"/>
    <property type="evidence" value="ECO:0007669"/>
    <property type="project" value="UniProtKB-UniRule"/>
</dbReference>
<feature type="domain" description="Proline dehydrogenase PutA" evidence="9">
    <location>
        <begin position="62"/>
        <end position="172"/>
    </location>
</feature>
<comment type="similarity">
    <text evidence="5">In the N-terminal section; belongs to the proline dehydrogenase family.</text>
</comment>
<comment type="function">
    <text evidence="5">Oxidizes proline to glutamate for use as a carbon and nitrogen source.</text>
</comment>
<evidence type="ECO:0000259" key="7">
    <source>
        <dbReference type="Pfam" id="PF00171"/>
    </source>
</evidence>
<dbReference type="EC" id="1.5.5.2" evidence="5"/>
<dbReference type="PIRSF" id="PIRSF000197">
    <property type="entry name" value="Bifunct_PutA"/>
    <property type="match status" value="1"/>
</dbReference>
<dbReference type="Proteomes" id="UP000198539">
    <property type="component" value="Unassembled WGS sequence"/>
</dbReference>
<dbReference type="UniPathway" id="UPA00261">
    <property type="reaction ID" value="UER00373"/>
</dbReference>
<dbReference type="InterPro" id="IPR015590">
    <property type="entry name" value="Aldehyde_DH_dom"/>
</dbReference>
<keyword evidence="5" id="KW-0805">Transcription regulation</keyword>
<keyword evidence="2 5" id="KW-0560">Oxidoreductase</keyword>
<dbReference type="InterPro" id="IPR016163">
    <property type="entry name" value="Ald_DH_C"/>
</dbReference>
<evidence type="ECO:0000313" key="10">
    <source>
        <dbReference type="EMBL" id="SDW96991.1"/>
    </source>
</evidence>
<name>A0A1H2XVY7_9RHOB</name>
<comment type="cofactor">
    <cofactor evidence="5">
        <name>FAD</name>
        <dbReference type="ChEBI" id="CHEBI:57692"/>
    </cofactor>
</comment>
<dbReference type="PROSITE" id="PS00070">
    <property type="entry name" value="ALDEHYDE_DEHYDR_CYS"/>
    <property type="match status" value="1"/>
</dbReference>
<keyword evidence="3 5" id="KW-0520">NAD</keyword>
<dbReference type="InterPro" id="IPR024082">
    <property type="entry name" value="PRODH_PutA_dom_II"/>
</dbReference>
<dbReference type="FunFam" id="3.40.309.10:FF:000005">
    <property type="entry name" value="1-pyrroline-5-carboxylate dehydrogenase 1"/>
    <property type="match status" value="1"/>
</dbReference>
<dbReference type="InterPro" id="IPR016162">
    <property type="entry name" value="Ald_DH_N"/>
</dbReference>
<sequence length="1152" mass="121503">MPRPEHHTNSHTVTYDSLREEGAALRETVANAGLDRAARDRISASGSDLVRQIRASAKPGLMEVFLAEYGLSTDEGIALMCLAEALLRVPDADTMDALIEDKIAPSDWGKHLGHSSSSLVNASTWALMLTGRVLDDRKPGLATQLRGAVKRLGEPVIRTAVGRAMKEMGRQFVLGETIESALKRAAGMEAKGYTYSYDMLGEAARTNDDALRYHAAYSRAIRSIGGAATSRDIRDNPGISVKLSALHPRYEVAQRARVMEELVPRVLDLARLAASYGMGFNIDAEEADRLALSLEVIEAVLSDTRLEGWDGFGVVVQAYGQRAGAAIDWIYDTATRLDRRVMVRLVKGAYWDTEVKRAQVLGLPGFPVFTNKVATDANYIANARKLLGMTDRIYPQFATHNAHTVAAVLDMAGNDKGAFEFQRLHGMGERLHDIVLSANKTRCRIYAPVGAHKDLLAYLVRRLLENGANSSFVNQIVDETVSPETVAACPLTAAEGLISPNPVVTLGPDLFAPQRVNSRGWDVTDAGDLEGIEAARAPFATAQFTARPMGAAEMPGAAPVTVVNPANPGDTLGQVVPATAQDVQAALAAATVWDAPAAERAAALNRAADLYEENFGEIFAILAREAGKSQLDAVGEVREAVDFLRYYAAQALTLEASARGRITCISPWNFPLAIFTGQIAGALAAGNAVLAKPAEQTPLVAAAATALLHRAGVPLGALHLLPGDGATVGAALTSDPRINGVAFTGSTDTALIIRSAMAAHLDPSAPLIAETGGLNAMIVDSTALPEQAVRDVLASAFQSAGQRCSALRCLYIQEDVSKHFLSMLSGAMDELSLGDPWHLSTDVGPVIDADAAGSIRDHIAKARAEGRIIKELRAPKAGHFVAPTVIRVDGIHDLKQEVFGPVLHVATFRARDLDRVIGAINDTGYGLTFGLHTRIDDRVQHVVDRIRVGNTYVNRNQIGAVVGSQPFGGEGLSGTGPKAGGPHYVRRFADAPAPMSGSDWAQATTQAAVQNALDGAVVSDTALSEQLLPGPTGESNRLSDFARAPLLCMGPGAAAAKAQAKAVRAHGGVAVTLTGALPPEALTRLHGFSGALFWGDSDTARGYTKALAGRTGAIVPLIAGAPDAAHAVLERHLCVDTTASGGNAALLAEVSG</sequence>
<dbReference type="NCBIfam" id="TIGR01238">
    <property type="entry name" value="D1pyr5carbox3"/>
    <property type="match status" value="1"/>
</dbReference>
<evidence type="ECO:0000256" key="5">
    <source>
        <dbReference type="PIRNR" id="PIRNR000197"/>
    </source>
</evidence>
<dbReference type="PANTHER" id="PTHR42862:SF1">
    <property type="entry name" value="DELTA-1-PYRROLINE-5-CARBOXYLATE DEHYDROGENASE 2, ISOFORM A-RELATED"/>
    <property type="match status" value="1"/>
</dbReference>
<dbReference type="InterPro" id="IPR050485">
    <property type="entry name" value="Proline_metab_enzyme"/>
</dbReference>
<keyword evidence="5" id="KW-0678">Repressor</keyword>
<evidence type="ECO:0000259" key="9">
    <source>
        <dbReference type="Pfam" id="PF14850"/>
    </source>
</evidence>
<dbReference type="EMBL" id="FNOM01000004">
    <property type="protein sequence ID" value="SDW96991.1"/>
    <property type="molecule type" value="Genomic_DNA"/>
</dbReference>
<comment type="catalytic activity">
    <reaction evidence="4 5">
        <text>L-glutamate 5-semialdehyde + NAD(+) + H2O = L-glutamate + NADH + 2 H(+)</text>
        <dbReference type="Rhea" id="RHEA:30235"/>
        <dbReference type="ChEBI" id="CHEBI:15377"/>
        <dbReference type="ChEBI" id="CHEBI:15378"/>
        <dbReference type="ChEBI" id="CHEBI:29985"/>
        <dbReference type="ChEBI" id="CHEBI:57540"/>
        <dbReference type="ChEBI" id="CHEBI:57945"/>
        <dbReference type="ChEBI" id="CHEBI:58066"/>
        <dbReference type="EC" id="1.2.1.88"/>
    </reaction>
</comment>
<dbReference type="Gene3D" id="3.40.309.10">
    <property type="entry name" value="Aldehyde Dehydrogenase, Chain A, domain 2"/>
    <property type="match status" value="1"/>
</dbReference>
<comment type="similarity">
    <text evidence="5">In the C-terminal section; belongs to the aldehyde dehydrogenase family.</text>
</comment>
<dbReference type="GO" id="GO:0004657">
    <property type="term" value="F:proline dehydrogenase activity"/>
    <property type="evidence" value="ECO:0007669"/>
    <property type="project" value="UniProtKB-UniRule"/>
</dbReference>
<dbReference type="SUPFAM" id="SSF51730">
    <property type="entry name" value="FAD-linked oxidoreductase"/>
    <property type="match status" value="1"/>
</dbReference>
<keyword evidence="11" id="KW-1185">Reference proteome</keyword>
<evidence type="ECO:0000256" key="6">
    <source>
        <dbReference type="PIRSR" id="PIRSR000197-1"/>
    </source>
</evidence>
<evidence type="ECO:0000313" key="11">
    <source>
        <dbReference type="Proteomes" id="UP000198539"/>
    </source>
</evidence>
<organism evidence="10 11">
    <name type="scientific">Roseicitreum antarcticum</name>
    <dbReference type="NCBI Taxonomy" id="564137"/>
    <lineage>
        <taxon>Bacteria</taxon>
        <taxon>Pseudomonadati</taxon>
        <taxon>Pseudomonadota</taxon>
        <taxon>Alphaproteobacteria</taxon>
        <taxon>Rhodobacterales</taxon>
        <taxon>Paracoccaceae</taxon>
        <taxon>Roseicitreum</taxon>
    </lineage>
</organism>
<protein>
    <recommendedName>
        <fullName evidence="5">Bifunctional protein PutA</fullName>
    </recommendedName>
    <domain>
        <recommendedName>
            <fullName evidence="5">Proline dehydrogenase</fullName>
            <ecNumber evidence="5">1.5.5.2</ecNumber>
        </recommendedName>
        <alternativeName>
            <fullName evidence="5">Proline oxidase</fullName>
        </alternativeName>
    </domain>
    <domain>
        <recommendedName>
            <fullName evidence="5">Delta-1-pyrroline-5-carboxylate dehydrogenase</fullName>
            <shortName evidence="5">P5C dehydrogenase</shortName>
            <ecNumber evidence="5">1.2.1.88</ecNumber>
        </recommendedName>
        <alternativeName>
            <fullName evidence="5">L-glutamate gamma-semialdehyde dehydrogenase</fullName>
        </alternativeName>
    </domain>
</protein>
<dbReference type="EC" id="1.2.1.88" evidence="5"/>
<dbReference type="Pfam" id="PF14850">
    <property type="entry name" value="Pro_dh-DNA_bdg"/>
    <property type="match status" value="1"/>
</dbReference>
<dbReference type="InterPro" id="IPR025703">
    <property type="entry name" value="Bifunct_PutA"/>
</dbReference>
<keyword evidence="5" id="KW-0804">Transcription</keyword>
<dbReference type="PANTHER" id="PTHR42862">
    <property type="entry name" value="DELTA-1-PYRROLINE-5-CARBOXYLATE DEHYDROGENASE 1, ISOFORM A-RELATED"/>
    <property type="match status" value="1"/>
</dbReference>
<accession>A0A1H2XVY7</accession>
<evidence type="ECO:0000256" key="3">
    <source>
        <dbReference type="ARBA" id="ARBA00023027"/>
    </source>
</evidence>
<dbReference type="Gene3D" id="3.20.20.220">
    <property type="match status" value="1"/>
</dbReference>
<dbReference type="AlphaFoldDB" id="A0A1H2XVY7"/>
<dbReference type="RefSeq" id="WP_092888006.1">
    <property type="nucleotide sequence ID" value="NZ_CP061498.1"/>
</dbReference>
<evidence type="ECO:0000256" key="1">
    <source>
        <dbReference type="ARBA" id="ARBA00004786"/>
    </source>
</evidence>
<comment type="pathway">
    <text evidence="5">Amino-acid degradation; L-proline degradation into L-glutamate; L-glutamate from L-proline: step 1/2.</text>
</comment>
<dbReference type="SUPFAM" id="SSF53720">
    <property type="entry name" value="ALDH-like"/>
    <property type="match status" value="1"/>
</dbReference>
<feature type="domain" description="Proline dehydrogenase" evidence="8">
    <location>
        <begin position="181"/>
        <end position="475"/>
    </location>
</feature>
<evidence type="ECO:0000256" key="4">
    <source>
        <dbReference type="ARBA" id="ARBA00048142"/>
    </source>
</evidence>
<dbReference type="Pfam" id="PF00171">
    <property type="entry name" value="Aldedh"/>
    <property type="match status" value="1"/>
</dbReference>
<feature type="active site" evidence="6">
    <location>
        <position position="770"/>
    </location>
</feature>
<dbReference type="InterPro" id="IPR016161">
    <property type="entry name" value="Ald_DH/histidinol_DH"/>
</dbReference>
<dbReference type="GO" id="GO:0003700">
    <property type="term" value="F:DNA-binding transcription factor activity"/>
    <property type="evidence" value="ECO:0007669"/>
    <property type="project" value="InterPro"/>
</dbReference>
<dbReference type="Gene3D" id="3.40.605.10">
    <property type="entry name" value="Aldehyde Dehydrogenase, Chain A, domain 1"/>
    <property type="match status" value="1"/>
</dbReference>
<evidence type="ECO:0000256" key="2">
    <source>
        <dbReference type="ARBA" id="ARBA00023002"/>
    </source>
</evidence>
<keyword evidence="5" id="KW-0285">Flavoprotein</keyword>
<dbReference type="InterPro" id="IPR002872">
    <property type="entry name" value="Proline_DH_dom"/>
</dbReference>
<dbReference type="GO" id="GO:0003842">
    <property type="term" value="F:L-glutamate gamma-semialdehyde dehydrogenase activity"/>
    <property type="evidence" value="ECO:0007669"/>
    <property type="project" value="UniProtKB-UniRule"/>
</dbReference>
<dbReference type="Pfam" id="PF01619">
    <property type="entry name" value="Pro_dh"/>
    <property type="match status" value="1"/>
</dbReference>
<keyword evidence="5" id="KW-0238">DNA-binding</keyword>
<dbReference type="GO" id="GO:0009898">
    <property type="term" value="C:cytoplasmic side of plasma membrane"/>
    <property type="evidence" value="ECO:0007669"/>
    <property type="project" value="TreeGrafter"/>
</dbReference>
<dbReference type="OrthoDB" id="9812625at2"/>
<proteinExistence type="inferred from homology"/>
<dbReference type="CDD" id="cd07125">
    <property type="entry name" value="ALDH_PutA-P5CDH"/>
    <property type="match status" value="1"/>
</dbReference>
<dbReference type="STRING" id="564137.SAMN04488238_104329"/>
<evidence type="ECO:0000259" key="8">
    <source>
        <dbReference type="Pfam" id="PF01619"/>
    </source>
</evidence>
<dbReference type="SUPFAM" id="SSF81935">
    <property type="entry name" value="N-terminal domain of bifunctional PutA protein"/>
    <property type="match status" value="1"/>
</dbReference>
<dbReference type="InterPro" id="IPR016160">
    <property type="entry name" value="Ald_DH_CS_CYS"/>
</dbReference>
<dbReference type="InterPro" id="IPR029041">
    <property type="entry name" value="FAD-linked_oxidoreductase-like"/>
</dbReference>
<dbReference type="GO" id="GO:0003677">
    <property type="term" value="F:DNA binding"/>
    <property type="evidence" value="ECO:0007669"/>
    <property type="project" value="UniProtKB-KW"/>
</dbReference>
<keyword evidence="5" id="KW-0642">Proline metabolism</keyword>
<dbReference type="NCBIfam" id="NF008869">
    <property type="entry name" value="PRK11904.1"/>
    <property type="match status" value="1"/>
</dbReference>
<feature type="domain" description="Aldehyde dehydrogenase" evidence="7">
    <location>
        <begin position="560"/>
        <end position="989"/>
    </location>
</feature>
<dbReference type="Gene3D" id="1.20.5.460">
    <property type="entry name" value="Single helix bin"/>
    <property type="match status" value="1"/>
</dbReference>
<dbReference type="InterPro" id="IPR024089">
    <property type="entry name" value="PRODH_PutA_dom_I/II"/>
</dbReference>
<reference evidence="10 11" key="1">
    <citation type="submission" date="2016-10" db="EMBL/GenBank/DDBJ databases">
        <authorList>
            <person name="de Groot N.N."/>
        </authorList>
    </citation>
    <scope>NUCLEOTIDE SEQUENCE [LARGE SCALE GENOMIC DNA]</scope>
    <source>
        <strain evidence="10 11">CGMCC 1.8894</strain>
    </source>
</reference>
<feature type="active site" evidence="6">
    <location>
        <position position="804"/>
    </location>
</feature>
<dbReference type="InterPro" id="IPR005933">
    <property type="entry name" value="PutA_C"/>
</dbReference>
<comment type="pathway">
    <text evidence="1 5">Amino-acid degradation; L-proline degradation into L-glutamate; L-glutamate from L-proline: step 2/2.</text>
</comment>
<keyword evidence="5" id="KW-0274">FAD</keyword>
<comment type="catalytic activity">
    <reaction evidence="5">
        <text>L-proline + a quinone = (S)-1-pyrroline-5-carboxylate + a quinol + H(+)</text>
        <dbReference type="Rhea" id="RHEA:23784"/>
        <dbReference type="ChEBI" id="CHEBI:15378"/>
        <dbReference type="ChEBI" id="CHEBI:17388"/>
        <dbReference type="ChEBI" id="CHEBI:24646"/>
        <dbReference type="ChEBI" id="CHEBI:60039"/>
        <dbReference type="ChEBI" id="CHEBI:132124"/>
        <dbReference type="EC" id="1.5.5.2"/>
    </reaction>
</comment>